<proteinExistence type="predicted"/>
<keyword evidence="3" id="KW-1185">Reference proteome</keyword>
<feature type="compositionally biased region" description="Polar residues" evidence="1">
    <location>
        <begin position="374"/>
        <end position="383"/>
    </location>
</feature>
<reference evidence="2 3" key="1">
    <citation type="submission" date="2016-01" db="EMBL/GenBank/DDBJ databases">
        <title>Isolation and characterization of bacteriophages from East Africa Rift Valley soda lakes.</title>
        <authorList>
            <person name="van Zyl L.J."/>
            <person name="Nemavhulani S."/>
            <person name="Cowan D.A."/>
            <person name="Trindade M.I."/>
        </authorList>
    </citation>
    <scope>NUCLEOTIDE SEQUENCE [LARGE SCALE GENOMIC DNA]</scope>
</reference>
<evidence type="ECO:0000313" key="2">
    <source>
        <dbReference type="EMBL" id="AMQ66643.1"/>
    </source>
</evidence>
<protein>
    <submittedName>
        <fullName evidence="2">SsDNA binding domain-lke protein</fullName>
    </submittedName>
</protein>
<feature type="compositionally biased region" description="Low complexity" evidence="1">
    <location>
        <begin position="273"/>
        <end position="295"/>
    </location>
</feature>
<dbReference type="RefSeq" id="YP_009275333.1">
    <property type="nucleotide sequence ID" value="NC_030925.1"/>
</dbReference>
<dbReference type="Proteomes" id="UP000201588">
    <property type="component" value="Segment"/>
</dbReference>
<evidence type="ECO:0000256" key="1">
    <source>
        <dbReference type="SAM" id="MobiDB-lite"/>
    </source>
</evidence>
<dbReference type="GeneID" id="28799528"/>
<feature type="compositionally biased region" description="Pro residues" evidence="1">
    <location>
        <begin position="354"/>
        <end position="372"/>
    </location>
</feature>
<feature type="compositionally biased region" description="Polar residues" evidence="1">
    <location>
        <begin position="296"/>
        <end position="309"/>
    </location>
</feature>
<name>A0A142F1I6_9CAUD</name>
<accession>A0A142F1I6</accession>
<dbReference type="OrthoDB" id="4610at10239"/>
<feature type="compositionally biased region" description="Polar residues" evidence="1">
    <location>
        <begin position="253"/>
        <end position="272"/>
    </location>
</feature>
<dbReference type="KEGG" id="vg:28799528"/>
<sequence length="400" mass="44378">MSMSFQDILQQEKAKLESASGGNNTKVEYPKTKHKPLFISKDQSEVLIQILPSADLNSWFAVPTREIFLTTKSSNGKEIKTSFVLDSEHNSGSMLENKISEWQEREMIPSGFGGQQSPRKLYLVNVVKIFLVDKRWVQERDEQGQLVIRSFKMPQSAYASLVKKLDDPLLNPHNKPWSFMNVDEASPVKISKPAKGEMSYPVEVYTQITLPPLEQGWQNQLEDLNALAVPTERLPNGTQWVQAFIDMKEGRKPNQNQNAVTEPSEVQNPYASQQVQGAPQQPQFTQQPQGMPQQQMNTYQEPNATNSMVAPTPTPTPAPTPPQQQPQPPVQPQPQVQQQQVFPSSPTPSAMPNVPTPPPTQGQPNPATPPHSTPAHNVGTNDNGLIDVDSLIANELGEGS</sequence>
<organism evidence="2 3">
    <name type="scientific">Bacillus phage Shbh1</name>
    <dbReference type="NCBI Taxonomy" id="1796992"/>
    <lineage>
        <taxon>Viruses</taxon>
        <taxon>Duplodnaviria</taxon>
        <taxon>Heunggongvirae</taxon>
        <taxon>Uroviricota</taxon>
        <taxon>Caudoviricetes</taxon>
        <taxon>Herelleviridae</taxon>
        <taxon>Bastillevirinae</taxon>
        <taxon>Shalavirus</taxon>
        <taxon>Shalavirus Shbh1</taxon>
    </lineage>
</organism>
<evidence type="ECO:0000313" key="3">
    <source>
        <dbReference type="Proteomes" id="UP000201588"/>
    </source>
</evidence>
<feature type="compositionally biased region" description="Pro residues" evidence="1">
    <location>
        <begin position="312"/>
        <end position="332"/>
    </location>
</feature>
<feature type="compositionally biased region" description="Low complexity" evidence="1">
    <location>
        <begin position="333"/>
        <end position="353"/>
    </location>
</feature>
<feature type="region of interest" description="Disordered" evidence="1">
    <location>
        <begin position="252"/>
        <end position="400"/>
    </location>
</feature>
<dbReference type="EMBL" id="KU640380">
    <property type="protein sequence ID" value="AMQ66643.1"/>
    <property type="molecule type" value="Genomic_DNA"/>
</dbReference>